<reference evidence="1" key="1">
    <citation type="journal article" date="2019" name="Mol. Phylogenet. Evol.">
        <title>Morphological evolution and classification of the red algal order Ceramiales inferred using plastid phylogenomics.</title>
        <authorList>
            <person name="Diaz-Tapia P."/>
            <person name="Pasella M.M."/>
            <person name="Verbruggen H."/>
            <person name="Maggs C.A."/>
        </authorList>
    </citation>
    <scope>NUCLEOTIDE SEQUENCE</scope>
    <source>
        <strain evidence="1">PD2948_2</strain>
    </source>
</reference>
<geneLocation type="plastid" evidence="1"/>
<dbReference type="EMBL" id="MK814641">
    <property type="protein sequence ID" value="QCI05773.1"/>
    <property type="molecule type" value="Genomic_DNA"/>
</dbReference>
<name>A0A4D6WQJ9_9FLOR</name>
<sequence length="488" mass="58798">MLLLHKIFENNYEHANHLSNIKIKSQQREQNKNYNYLIKNKLAFSLKAKSTNLDNHQSSQIVNDYISHKFISRNFWTEFINQYWQETIFISPANSSLEHYINKLKNNGLLVYKGSNYKNFLIDFSKDLMNGKIEVLLNENIVNKTQSVNFSFDIKNQKIYIKYIWRKGFYWYINHLFSKYLLNNNIKREKTFTLNLKNILPNSLPIFTITNQYNQLIMAESADQIFLKKDFFQLFDYWCNIFLLKNNSLKKIYTGLLFINPEDALEYKDYITYKYTKFNNTSYLKCFIGKANLYSKLFYSSIYNKEFRLIPDLTEVGNLIYKYQYQSNLTFDKNQKYGKNYFQGQPIYIIKPILVKNINTNAKENLEYLYKIQKNSKLISYKAVFLNYQTALIAWQKFKNDYPYYKLPKKPYICVSNLESFLKFHSFDSNNSDFIFIPSPKTYLFIKKYKQLNKSNHLHNLFINKSLYLKSFFEKVLWSLTSRQPIYW</sequence>
<proteinExistence type="predicted"/>
<protein>
    <recommendedName>
        <fullName evidence="2">Ycf80</fullName>
    </recommendedName>
</protein>
<accession>A0A4D6WQJ9</accession>
<evidence type="ECO:0008006" key="2">
    <source>
        <dbReference type="Google" id="ProtNLM"/>
    </source>
</evidence>
<organism evidence="1">
    <name type="scientific">Dasysiphonia japonica</name>
    <dbReference type="NCBI Taxonomy" id="2506492"/>
    <lineage>
        <taxon>Eukaryota</taxon>
        <taxon>Rhodophyta</taxon>
        <taxon>Florideophyceae</taxon>
        <taxon>Rhodymeniophycidae</taxon>
        <taxon>Ceramiales</taxon>
        <taxon>Dasyaceae</taxon>
        <taxon>Dasysiphonia</taxon>
    </lineage>
</organism>
<keyword evidence="1" id="KW-0934">Plastid</keyword>
<evidence type="ECO:0000313" key="1">
    <source>
        <dbReference type="EMBL" id="QCI05773.1"/>
    </source>
</evidence>
<dbReference type="AlphaFoldDB" id="A0A4D6WQJ9"/>
<gene>
    <name evidence="1" type="primary">orf488</name>
</gene>
<reference evidence="1" key="2">
    <citation type="submission" date="2019-04" db="EMBL/GenBank/DDBJ databases">
        <authorList>
            <person name="Pasella M."/>
        </authorList>
    </citation>
    <scope>NUCLEOTIDE SEQUENCE</scope>
    <source>
        <strain evidence="1">PD2948_2</strain>
    </source>
</reference>